<proteinExistence type="inferred from homology"/>
<evidence type="ECO:0000256" key="7">
    <source>
        <dbReference type="ARBA" id="ARBA00022803"/>
    </source>
</evidence>
<evidence type="ECO:0000256" key="4">
    <source>
        <dbReference type="ARBA" id="ARBA00022676"/>
    </source>
</evidence>
<dbReference type="PANTHER" id="PTHR44835">
    <property type="entry name" value="UDP-N-ACETYLGLUCOSAMINE--PEPTIDE N-ACETYLGLUCOSAMINYLTRANSFERASE SPINDLY-RELATED"/>
    <property type="match status" value="1"/>
</dbReference>
<comment type="pathway">
    <text evidence="1">Protein modification; protein glycosylation.</text>
</comment>
<dbReference type="Gene3D" id="1.25.40.10">
    <property type="entry name" value="Tetratricopeptide repeat domain"/>
    <property type="match status" value="1"/>
</dbReference>
<organism evidence="9">
    <name type="scientific">viral metagenome</name>
    <dbReference type="NCBI Taxonomy" id="1070528"/>
    <lineage>
        <taxon>unclassified sequences</taxon>
        <taxon>metagenomes</taxon>
        <taxon>organismal metagenomes</taxon>
    </lineage>
</organism>
<dbReference type="GO" id="GO:0097363">
    <property type="term" value="F:protein O-acetylglucosaminyltransferase activity"/>
    <property type="evidence" value="ECO:0007669"/>
    <property type="project" value="UniProtKB-EC"/>
</dbReference>
<dbReference type="PANTHER" id="PTHR44835:SF1">
    <property type="entry name" value="PROTEIN O-GLCNAC TRANSFERASE"/>
    <property type="match status" value="1"/>
</dbReference>
<dbReference type="AlphaFoldDB" id="A0A6C0F1G8"/>
<evidence type="ECO:0000256" key="3">
    <source>
        <dbReference type="ARBA" id="ARBA00011970"/>
    </source>
</evidence>
<keyword evidence="7" id="KW-0802">TPR repeat</keyword>
<evidence type="ECO:0000256" key="5">
    <source>
        <dbReference type="ARBA" id="ARBA00022679"/>
    </source>
</evidence>
<feature type="domain" description="O-GlcNAc transferase C-terminal" evidence="8">
    <location>
        <begin position="414"/>
        <end position="578"/>
    </location>
</feature>
<dbReference type="InterPro" id="IPR051939">
    <property type="entry name" value="Glycosyltr_41/O-GlcNAc_trsf"/>
</dbReference>
<evidence type="ECO:0000313" key="9">
    <source>
        <dbReference type="EMBL" id="QHT35336.1"/>
    </source>
</evidence>
<dbReference type="EMBL" id="MN739018">
    <property type="protein sequence ID" value="QHT35336.1"/>
    <property type="molecule type" value="Genomic_DNA"/>
</dbReference>
<dbReference type="PROSITE" id="PS50005">
    <property type="entry name" value="TPR"/>
    <property type="match status" value="1"/>
</dbReference>
<dbReference type="SUPFAM" id="SSF53756">
    <property type="entry name" value="UDP-Glycosyltransferase/glycogen phosphorylase"/>
    <property type="match status" value="1"/>
</dbReference>
<keyword evidence="6" id="KW-0677">Repeat</keyword>
<evidence type="ECO:0000259" key="8">
    <source>
        <dbReference type="Pfam" id="PF13844"/>
    </source>
</evidence>
<evidence type="ECO:0000256" key="2">
    <source>
        <dbReference type="ARBA" id="ARBA00005386"/>
    </source>
</evidence>
<dbReference type="InterPro" id="IPR019734">
    <property type="entry name" value="TPR_rpt"/>
</dbReference>
<comment type="similarity">
    <text evidence="2">Belongs to the glycosyltransferase 41 family. O-GlcNAc transferase subfamily.</text>
</comment>
<dbReference type="SUPFAM" id="SSF48452">
    <property type="entry name" value="TPR-like"/>
    <property type="match status" value="2"/>
</dbReference>
<name>A0A6C0F1G8_9ZZZZ</name>
<reference evidence="9" key="1">
    <citation type="journal article" date="2020" name="Nature">
        <title>Giant virus diversity and host interactions through global metagenomics.</title>
        <authorList>
            <person name="Schulz F."/>
            <person name="Roux S."/>
            <person name="Paez-Espino D."/>
            <person name="Jungbluth S."/>
            <person name="Walsh D.A."/>
            <person name="Denef V.J."/>
            <person name="McMahon K.D."/>
            <person name="Konstantinidis K.T."/>
            <person name="Eloe-Fadrosh E.A."/>
            <person name="Kyrpides N.C."/>
            <person name="Woyke T."/>
        </authorList>
    </citation>
    <scope>NUCLEOTIDE SEQUENCE</scope>
    <source>
        <strain evidence="9">GVMAG-M-3300009180-1</strain>
    </source>
</reference>
<dbReference type="InterPro" id="IPR029489">
    <property type="entry name" value="OGT/SEC/SPY_C"/>
</dbReference>
<dbReference type="Pfam" id="PF13844">
    <property type="entry name" value="Glyco_transf_41"/>
    <property type="match status" value="2"/>
</dbReference>
<sequence>MSPLTEFNFAFDRLYRANKQDEVIKTMGIQLLQNENYSQFMKDEILYKMLLIFPKDHYLHYIMGFMLKDRTPLRALYWFRLSYELEPLFEQNLIDMLKIYFDTENFDAIEKINNDNDGILYKLTDCRFRLLVSAYEAKRRNYEKSIELVHKIVDDPKDVPLDILYLCYSNVGVTYNDIGRNDKAIEHLEKSIAVYERTPFEMRRELKNTFDNLFLTYDYTYYEHKKLKQMYETFDKSVGNTRQFNHSLRPKKNKIHIGYVSGDFNFHVVVNFILPILYNHTSDFKVFCFTMNTLCDTSYQTHVPNVEFHDLSDMNTNESAELINKLQVDVLIDLSGHSARNRLEIFSLNPAPVQMTYLGFPNTTGMSAMHYRITDSIADHPYSKQYYSEKMLRMPKCFLLFQQVYANYSITPRKTPKDAIVVGSLNKETKTSIATLEVWRELMATCPKIKMLVLLKTNTDTRRKFYVDKLNVPLDRLIFVPFVESENGYLDLFAQIDIMLDPFPYSGTTTSCKSLDNSIPIVSKYHKDYHSHNVTASLLINSGFPELVAYSNAEYIDIVKKLSEDPDKLDEYKTTIKPKFKELMNPVVFIKQYENLIRQTLA</sequence>
<evidence type="ECO:0000256" key="1">
    <source>
        <dbReference type="ARBA" id="ARBA00004922"/>
    </source>
</evidence>
<keyword evidence="5" id="KW-0808">Transferase</keyword>
<dbReference type="InterPro" id="IPR011990">
    <property type="entry name" value="TPR-like_helical_dom_sf"/>
</dbReference>
<dbReference type="Gene3D" id="3.40.50.2000">
    <property type="entry name" value="Glycogen Phosphorylase B"/>
    <property type="match status" value="1"/>
</dbReference>
<keyword evidence="4" id="KW-0328">Glycosyltransferase</keyword>
<evidence type="ECO:0000256" key="6">
    <source>
        <dbReference type="ARBA" id="ARBA00022737"/>
    </source>
</evidence>
<accession>A0A6C0F1G8</accession>
<protein>
    <recommendedName>
        <fullName evidence="3">protein O-GlcNAc transferase</fullName>
        <ecNumber evidence="3">2.4.1.255</ecNumber>
    </recommendedName>
</protein>
<dbReference type="EC" id="2.4.1.255" evidence="3"/>
<feature type="domain" description="O-GlcNAc transferase C-terminal" evidence="8">
    <location>
        <begin position="243"/>
        <end position="400"/>
    </location>
</feature>
<dbReference type="Gene3D" id="3.40.50.11380">
    <property type="match status" value="1"/>
</dbReference>